<dbReference type="KEGG" id="mko:MKLM6_3911"/>
<dbReference type="GO" id="GO:0030288">
    <property type="term" value="C:outer membrane-bounded periplasmic space"/>
    <property type="evidence" value="ECO:0007669"/>
    <property type="project" value="TreeGrafter"/>
</dbReference>
<dbReference type="InterPro" id="IPR010664">
    <property type="entry name" value="LipoPS_assembly_LptC-rel"/>
</dbReference>
<dbReference type="GO" id="GO:0015221">
    <property type="term" value="F:lipopolysaccharide transmembrane transporter activity"/>
    <property type="evidence" value="ECO:0007669"/>
    <property type="project" value="InterPro"/>
</dbReference>
<keyword evidence="3 6" id="KW-0812">Transmembrane</keyword>
<dbReference type="GO" id="GO:0017089">
    <property type="term" value="F:glycolipid transfer activity"/>
    <property type="evidence" value="ECO:0007669"/>
    <property type="project" value="TreeGrafter"/>
</dbReference>
<keyword evidence="1" id="KW-1003">Cell membrane</keyword>
<evidence type="ECO:0000256" key="3">
    <source>
        <dbReference type="ARBA" id="ARBA00022692"/>
    </source>
</evidence>
<dbReference type="InterPro" id="IPR026265">
    <property type="entry name" value="LptC"/>
</dbReference>
<reference evidence="7 10" key="1">
    <citation type="submission" date="2016-03" db="EMBL/GenBank/DDBJ databases">
        <authorList>
            <person name="Ploux O."/>
        </authorList>
    </citation>
    <scope>NUCLEOTIDE SEQUENCE [LARGE SCALE GENOMIC DNA]</scope>
    <source>
        <strain evidence="7 10">R-45378</strain>
    </source>
</reference>
<protein>
    <submittedName>
        <fullName evidence="7">LPS export ABC transporter periplasmic protein LptC</fullName>
    </submittedName>
</protein>
<keyword evidence="5 6" id="KW-0472">Membrane</keyword>
<gene>
    <name evidence="8" type="ORF">A1356_00155</name>
    <name evidence="7" type="ORF">A1507_04490</name>
</gene>
<dbReference type="EMBL" id="LUUJ01000145">
    <property type="protein sequence ID" value="OAI09795.1"/>
    <property type="molecule type" value="Genomic_DNA"/>
</dbReference>
<keyword evidence="9" id="KW-1185">Reference proteome</keyword>
<evidence type="ECO:0000313" key="8">
    <source>
        <dbReference type="EMBL" id="OAI28266.1"/>
    </source>
</evidence>
<comment type="caution">
    <text evidence="7">The sequence shown here is derived from an EMBL/GenBank/DDBJ whole genome shotgun (WGS) entry which is preliminary data.</text>
</comment>
<proteinExistence type="predicted"/>
<name>A0A177MW48_9GAMM</name>
<reference evidence="8 9" key="2">
    <citation type="submission" date="2016-03" db="EMBL/GenBank/DDBJ databases">
        <authorList>
            <person name="Heylen K."/>
            <person name="De Vos P."/>
            <person name="Vekeman B."/>
        </authorList>
    </citation>
    <scope>NUCLEOTIDE SEQUENCE [LARGE SCALE GENOMIC DNA]</scope>
    <source>
        <strain evidence="8 9">R-49807</strain>
    </source>
</reference>
<dbReference type="AlphaFoldDB" id="A0A177MW48"/>
<dbReference type="Pfam" id="PF06835">
    <property type="entry name" value="LptC"/>
    <property type="match status" value="1"/>
</dbReference>
<evidence type="ECO:0000256" key="5">
    <source>
        <dbReference type="ARBA" id="ARBA00023136"/>
    </source>
</evidence>
<dbReference type="GO" id="GO:0005886">
    <property type="term" value="C:plasma membrane"/>
    <property type="evidence" value="ECO:0007669"/>
    <property type="project" value="InterPro"/>
</dbReference>
<dbReference type="PANTHER" id="PTHR37481">
    <property type="entry name" value="LIPOPOLYSACCHARIDE EXPORT SYSTEM PROTEIN LPTC"/>
    <property type="match status" value="1"/>
</dbReference>
<evidence type="ECO:0000256" key="4">
    <source>
        <dbReference type="ARBA" id="ARBA00022989"/>
    </source>
</evidence>
<feature type="transmembrane region" description="Helical" evidence="6">
    <location>
        <begin position="7"/>
        <end position="24"/>
    </location>
</feature>
<organism evidence="7 10">
    <name type="scientific">Methylomonas koyamae</name>
    <dbReference type="NCBI Taxonomy" id="702114"/>
    <lineage>
        <taxon>Bacteria</taxon>
        <taxon>Pseudomonadati</taxon>
        <taxon>Pseudomonadota</taxon>
        <taxon>Gammaproteobacteria</taxon>
        <taxon>Methylococcales</taxon>
        <taxon>Methylococcaceae</taxon>
        <taxon>Methylomonas</taxon>
    </lineage>
</organism>
<dbReference type="NCBIfam" id="TIGR04409">
    <property type="entry name" value="LptC_YrbK"/>
    <property type="match status" value="1"/>
</dbReference>
<dbReference type="OrthoDB" id="5973594at2"/>
<evidence type="ECO:0000313" key="7">
    <source>
        <dbReference type="EMBL" id="OAI09795.1"/>
    </source>
</evidence>
<evidence type="ECO:0000256" key="1">
    <source>
        <dbReference type="ARBA" id="ARBA00022475"/>
    </source>
</evidence>
<dbReference type="EMBL" id="LUUL01000058">
    <property type="protein sequence ID" value="OAI28266.1"/>
    <property type="molecule type" value="Genomic_DNA"/>
</dbReference>
<dbReference type="InterPro" id="IPR052363">
    <property type="entry name" value="LPS_export_LptC"/>
</dbReference>
<dbReference type="Proteomes" id="UP000077857">
    <property type="component" value="Unassembled WGS sequence"/>
</dbReference>
<dbReference type="PANTHER" id="PTHR37481:SF1">
    <property type="entry name" value="LIPOPOLYSACCHARIDE EXPORT SYSTEM PROTEIN LPTC"/>
    <property type="match status" value="1"/>
</dbReference>
<keyword evidence="4 6" id="KW-1133">Transmembrane helix</keyword>
<dbReference type="Proteomes" id="UP000077734">
    <property type="component" value="Unassembled WGS sequence"/>
</dbReference>
<evidence type="ECO:0000256" key="6">
    <source>
        <dbReference type="SAM" id="Phobius"/>
    </source>
</evidence>
<accession>A0A177MW48</accession>
<sequence>MTSQRNFQIFVYVGLAALLSWWLVQLNEQRDAEIKIAENSPDFFSVGYYKKEMDLDGLPKSELSAARMEHYKADGSTHLQQPVMTLFNPNQNPWSIKAESGIMAADGDNLQLNGKAYINRDASKTNSALTINTSDLRVKLASHFAQTQAWAEIISPPNRTEGIGMEATFVSPIHLKLLSKVKGRYEIK</sequence>
<evidence type="ECO:0000256" key="2">
    <source>
        <dbReference type="ARBA" id="ARBA00022519"/>
    </source>
</evidence>
<dbReference type="Gene3D" id="2.60.450.10">
    <property type="entry name" value="Lipopolysaccharide (LPS) transport protein A like domain"/>
    <property type="match status" value="1"/>
</dbReference>
<evidence type="ECO:0000313" key="10">
    <source>
        <dbReference type="Proteomes" id="UP000077857"/>
    </source>
</evidence>
<evidence type="ECO:0000313" key="9">
    <source>
        <dbReference type="Proteomes" id="UP000077734"/>
    </source>
</evidence>
<dbReference type="RefSeq" id="WP_054761370.1">
    <property type="nucleotide sequence ID" value="NZ_AP019777.1"/>
</dbReference>
<keyword evidence="2" id="KW-0997">Cell inner membrane</keyword>